<evidence type="ECO:0000256" key="1">
    <source>
        <dbReference type="SAM" id="MobiDB-lite"/>
    </source>
</evidence>
<feature type="region of interest" description="Disordered" evidence="1">
    <location>
        <begin position="1"/>
        <end position="23"/>
    </location>
</feature>
<dbReference type="Proteomes" id="UP000237271">
    <property type="component" value="Unassembled WGS sequence"/>
</dbReference>
<name>A0A2P4X658_9STRA</name>
<organism evidence="3 4">
    <name type="scientific">Phytophthora palmivora</name>
    <dbReference type="NCBI Taxonomy" id="4796"/>
    <lineage>
        <taxon>Eukaryota</taxon>
        <taxon>Sar</taxon>
        <taxon>Stramenopiles</taxon>
        <taxon>Oomycota</taxon>
        <taxon>Peronosporomycetes</taxon>
        <taxon>Peronosporales</taxon>
        <taxon>Peronosporaceae</taxon>
        <taxon>Phytophthora</taxon>
    </lineage>
</organism>
<sequence length="233" mass="26834">MALSNVDSTTTPRLRNLGTQPIHPPKRPQFSGMCCNLIIAAMFTYAYGQLFYFSDTYSDLSITIGTWYGVPEDVGKDSGIANSDNIRFSSSFAPSRSRFFGVLELLKHYSMHRITSHYVLSFTRVLRRNPRIFGWVTLVSLEPLFLLFLIGSNAYIFVTYYWRGIAKGVAFAFTLGFVCFYNIAFPRNCVWMEFLNISYTNGIKYHHWIGVITGLTAFFHCLGYYLSWIRQEE</sequence>
<feature type="transmembrane region" description="Helical" evidence="2">
    <location>
        <begin position="132"/>
        <end position="158"/>
    </location>
</feature>
<protein>
    <recommendedName>
        <fullName evidence="5">Ferric oxidoreductase domain-containing protein</fullName>
    </recommendedName>
</protein>
<feature type="transmembrane region" description="Helical" evidence="2">
    <location>
        <begin position="165"/>
        <end position="185"/>
    </location>
</feature>
<keyword evidence="4" id="KW-1185">Reference proteome</keyword>
<feature type="transmembrane region" description="Helical" evidence="2">
    <location>
        <begin position="30"/>
        <end position="48"/>
    </location>
</feature>
<evidence type="ECO:0008006" key="5">
    <source>
        <dbReference type="Google" id="ProtNLM"/>
    </source>
</evidence>
<evidence type="ECO:0000313" key="4">
    <source>
        <dbReference type="Proteomes" id="UP000237271"/>
    </source>
</evidence>
<dbReference type="AlphaFoldDB" id="A0A2P4X658"/>
<dbReference type="EMBL" id="NCKW01016403">
    <property type="protein sequence ID" value="POM61031.1"/>
    <property type="molecule type" value="Genomic_DNA"/>
</dbReference>
<keyword evidence="2" id="KW-0812">Transmembrane</keyword>
<feature type="transmembrane region" description="Helical" evidence="2">
    <location>
        <begin position="205"/>
        <end position="226"/>
    </location>
</feature>
<gene>
    <name evidence="3" type="ORF">PHPALM_30021</name>
</gene>
<dbReference type="OrthoDB" id="122720at2759"/>
<keyword evidence="2" id="KW-1133">Transmembrane helix</keyword>
<evidence type="ECO:0000313" key="3">
    <source>
        <dbReference type="EMBL" id="POM61031.1"/>
    </source>
</evidence>
<comment type="caution">
    <text evidence="3">The sequence shown here is derived from an EMBL/GenBank/DDBJ whole genome shotgun (WGS) entry which is preliminary data.</text>
</comment>
<keyword evidence="2" id="KW-0472">Membrane</keyword>
<proteinExistence type="predicted"/>
<reference evidence="3 4" key="1">
    <citation type="journal article" date="2017" name="Genome Biol. Evol.">
        <title>Phytophthora megakarya and P. palmivora, closely related causal agents of cacao black pod rot, underwent increases in genome sizes and gene numbers by different mechanisms.</title>
        <authorList>
            <person name="Ali S.S."/>
            <person name="Shao J."/>
            <person name="Lary D.J."/>
            <person name="Kronmiller B."/>
            <person name="Shen D."/>
            <person name="Strem M.D."/>
            <person name="Amoako-Attah I."/>
            <person name="Akrofi A.Y."/>
            <person name="Begoude B.A."/>
            <person name="Ten Hoopen G.M."/>
            <person name="Coulibaly K."/>
            <person name="Kebe B.I."/>
            <person name="Melnick R.L."/>
            <person name="Guiltinan M.J."/>
            <person name="Tyler B.M."/>
            <person name="Meinhardt L.W."/>
            <person name="Bailey B.A."/>
        </authorList>
    </citation>
    <scope>NUCLEOTIDE SEQUENCE [LARGE SCALE GENOMIC DNA]</scope>
    <source>
        <strain evidence="4">sbr112.9</strain>
    </source>
</reference>
<evidence type="ECO:0000256" key="2">
    <source>
        <dbReference type="SAM" id="Phobius"/>
    </source>
</evidence>
<feature type="compositionally biased region" description="Polar residues" evidence="1">
    <location>
        <begin position="1"/>
        <end position="19"/>
    </location>
</feature>
<accession>A0A2P4X658</accession>